<comment type="similarity">
    <text evidence="1">Belongs to the bacterial solute-binding protein 5 family.</text>
</comment>
<dbReference type="Gene3D" id="3.90.76.10">
    <property type="entry name" value="Dipeptide-binding Protein, Domain 1"/>
    <property type="match status" value="1"/>
</dbReference>
<dbReference type="PIRSF" id="PIRSF002741">
    <property type="entry name" value="MppA"/>
    <property type="match status" value="1"/>
</dbReference>
<evidence type="ECO:0000256" key="2">
    <source>
        <dbReference type="ARBA" id="ARBA00022448"/>
    </source>
</evidence>
<dbReference type="InterPro" id="IPR000914">
    <property type="entry name" value="SBP_5_dom"/>
</dbReference>
<reference evidence="6 7" key="1">
    <citation type="submission" date="2021-10" db="EMBL/GenBank/DDBJ databases">
        <title>Lutispora strain m25 sp. nov., a thermophilic, non-spore-forming bacterium isolated from a lab-scale methanogenic bioreactor digesting anaerobic sludge.</title>
        <authorList>
            <person name="El Houari A."/>
            <person name="Mcdonald J."/>
        </authorList>
    </citation>
    <scope>NUCLEOTIDE SEQUENCE [LARGE SCALE GENOMIC DNA]</scope>
    <source>
        <strain evidence="7">m25</strain>
    </source>
</reference>
<accession>A0ABT1NB60</accession>
<evidence type="ECO:0000313" key="7">
    <source>
        <dbReference type="Proteomes" id="UP001651880"/>
    </source>
</evidence>
<dbReference type="PROSITE" id="PS51257">
    <property type="entry name" value="PROKAR_LIPOPROTEIN"/>
    <property type="match status" value="1"/>
</dbReference>
<dbReference type="Gene3D" id="3.10.105.10">
    <property type="entry name" value="Dipeptide-binding Protein, Domain 3"/>
    <property type="match status" value="1"/>
</dbReference>
<feature type="domain" description="Solute-binding protein family 5" evidence="5">
    <location>
        <begin position="85"/>
        <end position="442"/>
    </location>
</feature>
<name>A0ABT1NB60_9FIRM</name>
<dbReference type="InterPro" id="IPR030678">
    <property type="entry name" value="Peptide/Ni-bd"/>
</dbReference>
<keyword evidence="3 4" id="KW-0732">Signal</keyword>
<organism evidence="6 7">
    <name type="scientific">Lutispora saccharofermentans</name>
    <dbReference type="NCBI Taxonomy" id="3024236"/>
    <lineage>
        <taxon>Bacteria</taxon>
        <taxon>Bacillati</taxon>
        <taxon>Bacillota</taxon>
        <taxon>Clostridia</taxon>
        <taxon>Lutisporales</taxon>
        <taxon>Lutisporaceae</taxon>
        <taxon>Lutispora</taxon>
    </lineage>
</organism>
<evidence type="ECO:0000256" key="3">
    <source>
        <dbReference type="ARBA" id="ARBA00022729"/>
    </source>
</evidence>
<evidence type="ECO:0000256" key="1">
    <source>
        <dbReference type="ARBA" id="ARBA00005695"/>
    </source>
</evidence>
<evidence type="ECO:0000259" key="5">
    <source>
        <dbReference type="Pfam" id="PF00496"/>
    </source>
</evidence>
<evidence type="ECO:0000313" key="6">
    <source>
        <dbReference type="EMBL" id="MCQ1528495.1"/>
    </source>
</evidence>
<dbReference type="Pfam" id="PF00496">
    <property type="entry name" value="SBP_bac_5"/>
    <property type="match status" value="1"/>
</dbReference>
<keyword evidence="2" id="KW-0813">Transport</keyword>
<dbReference type="SUPFAM" id="SSF53850">
    <property type="entry name" value="Periplasmic binding protein-like II"/>
    <property type="match status" value="1"/>
</dbReference>
<evidence type="ECO:0000256" key="4">
    <source>
        <dbReference type="SAM" id="SignalP"/>
    </source>
</evidence>
<feature type="chain" id="PRO_5045995718" evidence="4">
    <location>
        <begin position="21"/>
        <end position="535"/>
    </location>
</feature>
<sequence>MKRRIFPIALLIIISLLAVSCSKPEIEGGTEVHIEDEKPGKGGVINIGCIEPLTFNPLLVNSRSYGDLTKLLFNGLVEYNNALKPVLVLADDISFAEGTGQAVVKLKENLHWSDGVRLTSEDVKFTLDTIKNSPDSIYKSKLNHIISYQMVNDVTIKINFGNWQYSAMDSLIFPIIPKHVFGTDPNATPVGTGPYKVSSYSKLKYMELKANEYSMHNTTSYITTIRVNFIKDMDSFDTAFQSGQIDIINASSYGWEKYKELRNVNTYRYLSRDYEFIAVNFQNPVLAEVEIRKALMYGINRKAIIEKYLLGNAAVTDTPIRSDSWMFDGDVNKYTYSKAEAQYAINNAKFLLNEKSNIYEREIDGKKQQLKLSFITNSENDYRKKAAEDIKRSLEEIGFVIDLKIMPFEEVKKQMESKKFDLALVGMSFSPESDLYDFLHSTKAVGGKNYGSYSNPRVDILLEESQNFQSQENKYVNYLELQRIIKDELPVISLFYKEYALVMRSKVRGEIQADSENLFRTINNWYITESLRQDE</sequence>
<comment type="caution">
    <text evidence="6">The sequence shown here is derived from an EMBL/GenBank/DDBJ whole genome shotgun (WGS) entry which is preliminary data.</text>
</comment>
<dbReference type="CDD" id="cd08513">
    <property type="entry name" value="PBP2_thermophilic_Hb8_like"/>
    <property type="match status" value="1"/>
</dbReference>
<dbReference type="EMBL" id="JAJEKE010000001">
    <property type="protein sequence ID" value="MCQ1528495.1"/>
    <property type="molecule type" value="Genomic_DNA"/>
</dbReference>
<dbReference type="RefSeq" id="WP_255225978.1">
    <property type="nucleotide sequence ID" value="NZ_JAJEKE010000001.1"/>
</dbReference>
<dbReference type="PANTHER" id="PTHR30290:SF9">
    <property type="entry name" value="OLIGOPEPTIDE-BINDING PROTEIN APPA"/>
    <property type="match status" value="1"/>
</dbReference>
<dbReference type="PANTHER" id="PTHR30290">
    <property type="entry name" value="PERIPLASMIC BINDING COMPONENT OF ABC TRANSPORTER"/>
    <property type="match status" value="1"/>
</dbReference>
<gene>
    <name evidence="6" type="ORF">LJD61_02885</name>
</gene>
<keyword evidence="7" id="KW-1185">Reference proteome</keyword>
<dbReference type="InterPro" id="IPR039424">
    <property type="entry name" value="SBP_5"/>
</dbReference>
<dbReference type="Gene3D" id="3.40.190.10">
    <property type="entry name" value="Periplasmic binding protein-like II"/>
    <property type="match status" value="1"/>
</dbReference>
<proteinExistence type="inferred from homology"/>
<dbReference type="Proteomes" id="UP001651880">
    <property type="component" value="Unassembled WGS sequence"/>
</dbReference>
<feature type="signal peptide" evidence="4">
    <location>
        <begin position="1"/>
        <end position="20"/>
    </location>
</feature>
<protein>
    <submittedName>
        <fullName evidence="6">Peptide ABC transporter substrate-binding protein</fullName>
    </submittedName>
</protein>